<dbReference type="AlphaFoldDB" id="A0A2R6P1F2"/>
<dbReference type="Gramene" id="PSR83334">
    <property type="protein sequence ID" value="PSR83334"/>
    <property type="gene ID" value="CEY00_Acc33606"/>
</dbReference>
<dbReference type="OMA" id="NTWEEDA"/>
<dbReference type="EMBL" id="NKQK01000052">
    <property type="protein sequence ID" value="PSR83334.1"/>
    <property type="molecule type" value="Genomic_DNA"/>
</dbReference>
<feature type="domain" description="Sieve element occlusion N-terminal" evidence="1">
    <location>
        <begin position="17"/>
        <end position="231"/>
    </location>
</feature>
<gene>
    <name evidence="3" type="ORF">CEY00_Acc33606</name>
</gene>
<dbReference type="STRING" id="1590841.A0A2R6P1F2"/>
<evidence type="ECO:0000259" key="2">
    <source>
        <dbReference type="Pfam" id="PF14577"/>
    </source>
</evidence>
<accession>A0A2R6P1F2</accession>
<proteinExistence type="predicted"/>
<reference evidence="3 4" key="1">
    <citation type="submission" date="2017-07" db="EMBL/GenBank/DDBJ databases">
        <title>An improved, manually edited Actinidia chinensis var. chinensis (kiwifruit) genome highlights the challenges associated with draft genomes and gene prediction in plants.</title>
        <authorList>
            <person name="Pilkington S."/>
            <person name="Crowhurst R."/>
            <person name="Hilario E."/>
            <person name="Nardozza S."/>
            <person name="Fraser L."/>
            <person name="Peng Y."/>
            <person name="Gunaseelan K."/>
            <person name="Simpson R."/>
            <person name="Tahir J."/>
            <person name="Deroles S."/>
            <person name="Templeton K."/>
            <person name="Luo Z."/>
            <person name="Davy M."/>
            <person name="Cheng C."/>
            <person name="Mcneilage M."/>
            <person name="Scaglione D."/>
            <person name="Liu Y."/>
            <person name="Zhang Q."/>
            <person name="Datson P."/>
            <person name="De Silva N."/>
            <person name="Gardiner S."/>
            <person name="Bassett H."/>
            <person name="Chagne D."/>
            <person name="Mccallum J."/>
            <person name="Dzierzon H."/>
            <person name="Deng C."/>
            <person name="Wang Y.-Y."/>
            <person name="Barron N."/>
            <person name="Manako K."/>
            <person name="Bowen J."/>
            <person name="Foster T."/>
            <person name="Erridge Z."/>
            <person name="Tiffin H."/>
            <person name="Waite C."/>
            <person name="Davies K."/>
            <person name="Grierson E."/>
            <person name="Laing W."/>
            <person name="Kirk R."/>
            <person name="Chen X."/>
            <person name="Wood M."/>
            <person name="Montefiori M."/>
            <person name="Brummell D."/>
            <person name="Schwinn K."/>
            <person name="Catanach A."/>
            <person name="Fullerton C."/>
            <person name="Li D."/>
            <person name="Meiyalaghan S."/>
            <person name="Nieuwenhuizen N."/>
            <person name="Read N."/>
            <person name="Prakash R."/>
            <person name="Hunter D."/>
            <person name="Zhang H."/>
            <person name="Mckenzie M."/>
            <person name="Knabel M."/>
            <person name="Harris A."/>
            <person name="Allan A."/>
            <person name="Chen A."/>
            <person name="Janssen B."/>
            <person name="Plunkett B."/>
            <person name="Dwamena C."/>
            <person name="Voogd C."/>
            <person name="Leif D."/>
            <person name="Lafferty D."/>
            <person name="Souleyre E."/>
            <person name="Varkonyi-Gasic E."/>
            <person name="Gambi F."/>
            <person name="Hanley J."/>
            <person name="Yao J.-L."/>
            <person name="Cheung J."/>
            <person name="David K."/>
            <person name="Warren B."/>
            <person name="Marsh K."/>
            <person name="Snowden K."/>
            <person name="Lin-Wang K."/>
            <person name="Brian L."/>
            <person name="Martinez-Sanchez M."/>
            <person name="Wang M."/>
            <person name="Ileperuma N."/>
            <person name="Macnee N."/>
            <person name="Campin R."/>
            <person name="Mcatee P."/>
            <person name="Drummond R."/>
            <person name="Espley R."/>
            <person name="Ireland H."/>
            <person name="Wu R."/>
            <person name="Atkinson R."/>
            <person name="Karunairetnam S."/>
            <person name="Bulley S."/>
            <person name="Chunkath S."/>
            <person name="Hanley Z."/>
            <person name="Storey R."/>
            <person name="Thrimawithana A."/>
            <person name="Thomson S."/>
            <person name="David C."/>
            <person name="Testolin R."/>
        </authorList>
    </citation>
    <scope>NUCLEOTIDE SEQUENCE [LARGE SCALE GENOMIC DNA]</scope>
    <source>
        <strain evidence="4">cv. Red5</strain>
        <tissue evidence="3">Young leaf</tissue>
    </source>
</reference>
<dbReference type="Pfam" id="PF14576">
    <property type="entry name" value="SEO_N"/>
    <property type="match status" value="1"/>
</dbReference>
<dbReference type="PANTHER" id="PTHR33232:SF12">
    <property type="entry name" value="PROTEIN SIEVE ELEMENT OCCLUSION B-LIKE"/>
    <property type="match status" value="1"/>
</dbReference>
<sequence length="665" mass="76169">MLDAALMDGSFLCFDFMQGTQENADELVDMTSVAEFDGSLEALAYVINKISCELSCKCSGGVDAHTTTMAIFNMLSNYSWEAKVVISLAAFAVNYGDFWLVAQLFNTNPLAKSVSLLKQLPDIIEHAVSLKSLFDAINTLIKAVLDVTKCVVDLKELSTQYISQETKSLSTAMALIRNAAYWTIRSMVACASMVTSLLCMSYEHLPSPTETWEWLILGQKIGNIHGQLFEKRQAAMYEMLVSLFKMDHPDNMWILKALIYSKDDKLPIVDGSTNKTVNIDVLKRKTVLLLISDLDMFTEEVDILAQIYKKRTELNYEIVWLPIVDRSTPWNEENQHKFQQLQLRMPWYTVVKYSLLEPAIIRYIKEVWKFEKKLMLVVLDPQGKVVCLNARHMILIWGNLAYPFTSTRETLLWKENTWSLELLVDDIDSNIPKWIREGKYICLYGGADIEWIRKFTATAKAVARTTGIALEMIYVGNRTGKQVTRNITETINAEKLSSCWRDDFSIWFFWTRLEIMFFSLIDPEKAVENNSIRNEVSSTDPENDAENNSIFNEVDTVLGFDSSHKEWAIISKASAEMTRADGETVLNSFYEFNTWEEDARERGFIPALSSKFKQLQTPHHCNKLILPWTNGAVPEKVVCRQCVRPMEKYLMFSCCTDEEMQPSQL</sequence>
<dbReference type="Pfam" id="PF14577">
    <property type="entry name" value="SEO_C"/>
    <property type="match status" value="1"/>
</dbReference>
<dbReference type="GO" id="GO:0010088">
    <property type="term" value="P:phloem development"/>
    <property type="evidence" value="ECO:0007669"/>
    <property type="project" value="InterPro"/>
</dbReference>
<evidence type="ECO:0000313" key="3">
    <source>
        <dbReference type="EMBL" id="PSR83334.1"/>
    </source>
</evidence>
<protein>
    <submittedName>
        <fullName evidence="3">Protein SIEVE ELEMENT OCCLUSION B like</fullName>
    </submittedName>
</protein>
<dbReference type="InterPro" id="IPR027944">
    <property type="entry name" value="SEO_C"/>
</dbReference>
<dbReference type="InterPro" id="IPR027942">
    <property type="entry name" value="SEO_N"/>
</dbReference>
<comment type="caution">
    <text evidence="3">The sequence shown here is derived from an EMBL/GenBank/DDBJ whole genome shotgun (WGS) entry which is preliminary data.</text>
</comment>
<organism evidence="3 4">
    <name type="scientific">Actinidia chinensis var. chinensis</name>
    <name type="common">Chinese soft-hair kiwi</name>
    <dbReference type="NCBI Taxonomy" id="1590841"/>
    <lineage>
        <taxon>Eukaryota</taxon>
        <taxon>Viridiplantae</taxon>
        <taxon>Streptophyta</taxon>
        <taxon>Embryophyta</taxon>
        <taxon>Tracheophyta</taxon>
        <taxon>Spermatophyta</taxon>
        <taxon>Magnoliopsida</taxon>
        <taxon>eudicotyledons</taxon>
        <taxon>Gunneridae</taxon>
        <taxon>Pentapetalae</taxon>
        <taxon>asterids</taxon>
        <taxon>Ericales</taxon>
        <taxon>Actinidiaceae</taxon>
        <taxon>Actinidia</taxon>
    </lineage>
</organism>
<keyword evidence="4" id="KW-1185">Reference proteome</keyword>
<feature type="domain" description="Sieve element occlusion C-terminal" evidence="2">
    <location>
        <begin position="408"/>
        <end position="656"/>
    </location>
</feature>
<name>A0A2R6P1F2_ACTCC</name>
<dbReference type="OrthoDB" id="10278979at2759"/>
<evidence type="ECO:0000259" key="1">
    <source>
        <dbReference type="Pfam" id="PF14576"/>
    </source>
</evidence>
<dbReference type="Proteomes" id="UP000241394">
    <property type="component" value="Unassembled WGS sequence"/>
</dbReference>
<evidence type="ECO:0000313" key="4">
    <source>
        <dbReference type="Proteomes" id="UP000241394"/>
    </source>
</evidence>
<dbReference type="InterPro" id="IPR039299">
    <property type="entry name" value="SEOA"/>
</dbReference>
<dbReference type="PANTHER" id="PTHR33232">
    <property type="entry name" value="PROTEIN SIEVE ELEMENT OCCLUSION B-LIKE"/>
    <property type="match status" value="1"/>
</dbReference>
<dbReference type="InParanoid" id="A0A2R6P1F2"/>
<reference evidence="4" key="2">
    <citation type="journal article" date="2018" name="BMC Genomics">
        <title>A manually annotated Actinidia chinensis var. chinensis (kiwifruit) genome highlights the challenges associated with draft genomes and gene prediction in plants.</title>
        <authorList>
            <person name="Pilkington S.M."/>
            <person name="Crowhurst R."/>
            <person name="Hilario E."/>
            <person name="Nardozza S."/>
            <person name="Fraser L."/>
            <person name="Peng Y."/>
            <person name="Gunaseelan K."/>
            <person name="Simpson R."/>
            <person name="Tahir J."/>
            <person name="Deroles S.C."/>
            <person name="Templeton K."/>
            <person name="Luo Z."/>
            <person name="Davy M."/>
            <person name="Cheng C."/>
            <person name="McNeilage M."/>
            <person name="Scaglione D."/>
            <person name="Liu Y."/>
            <person name="Zhang Q."/>
            <person name="Datson P."/>
            <person name="De Silva N."/>
            <person name="Gardiner S.E."/>
            <person name="Bassett H."/>
            <person name="Chagne D."/>
            <person name="McCallum J."/>
            <person name="Dzierzon H."/>
            <person name="Deng C."/>
            <person name="Wang Y.Y."/>
            <person name="Barron L."/>
            <person name="Manako K."/>
            <person name="Bowen J."/>
            <person name="Foster T.M."/>
            <person name="Erridge Z.A."/>
            <person name="Tiffin H."/>
            <person name="Waite C.N."/>
            <person name="Davies K.M."/>
            <person name="Grierson E.P."/>
            <person name="Laing W.A."/>
            <person name="Kirk R."/>
            <person name="Chen X."/>
            <person name="Wood M."/>
            <person name="Montefiori M."/>
            <person name="Brummell D.A."/>
            <person name="Schwinn K.E."/>
            <person name="Catanach A."/>
            <person name="Fullerton C."/>
            <person name="Li D."/>
            <person name="Meiyalaghan S."/>
            <person name="Nieuwenhuizen N."/>
            <person name="Read N."/>
            <person name="Prakash R."/>
            <person name="Hunter D."/>
            <person name="Zhang H."/>
            <person name="McKenzie M."/>
            <person name="Knabel M."/>
            <person name="Harris A."/>
            <person name="Allan A.C."/>
            <person name="Gleave A."/>
            <person name="Chen A."/>
            <person name="Janssen B.J."/>
            <person name="Plunkett B."/>
            <person name="Ampomah-Dwamena C."/>
            <person name="Voogd C."/>
            <person name="Leif D."/>
            <person name="Lafferty D."/>
            <person name="Souleyre E.J.F."/>
            <person name="Varkonyi-Gasic E."/>
            <person name="Gambi F."/>
            <person name="Hanley J."/>
            <person name="Yao J.L."/>
            <person name="Cheung J."/>
            <person name="David K.M."/>
            <person name="Warren B."/>
            <person name="Marsh K."/>
            <person name="Snowden K.C."/>
            <person name="Lin-Wang K."/>
            <person name="Brian L."/>
            <person name="Martinez-Sanchez M."/>
            <person name="Wang M."/>
            <person name="Ileperuma N."/>
            <person name="Macnee N."/>
            <person name="Campin R."/>
            <person name="McAtee P."/>
            <person name="Drummond R.S.M."/>
            <person name="Espley R.V."/>
            <person name="Ireland H.S."/>
            <person name="Wu R."/>
            <person name="Atkinson R.G."/>
            <person name="Karunairetnam S."/>
            <person name="Bulley S."/>
            <person name="Chunkath S."/>
            <person name="Hanley Z."/>
            <person name="Storey R."/>
            <person name="Thrimawithana A.H."/>
            <person name="Thomson S."/>
            <person name="David C."/>
            <person name="Testolin R."/>
            <person name="Huang H."/>
            <person name="Hellens R.P."/>
            <person name="Schaffer R.J."/>
        </authorList>
    </citation>
    <scope>NUCLEOTIDE SEQUENCE [LARGE SCALE GENOMIC DNA]</scope>
    <source>
        <strain evidence="4">cv. Red5</strain>
    </source>
</reference>